<name>A0A0A9BYW2_ARUDO</name>
<accession>A0A0A9BYW2</accession>
<proteinExistence type="predicted"/>
<protein>
    <submittedName>
        <fullName evidence="1">Uncharacterized protein</fullName>
    </submittedName>
</protein>
<organism evidence="1">
    <name type="scientific">Arundo donax</name>
    <name type="common">Giant reed</name>
    <name type="synonym">Donax arundinaceus</name>
    <dbReference type="NCBI Taxonomy" id="35708"/>
    <lineage>
        <taxon>Eukaryota</taxon>
        <taxon>Viridiplantae</taxon>
        <taxon>Streptophyta</taxon>
        <taxon>Embryophyta</taxon>
        <taxon>Tracheophyta</taxon>
        <taxon>Spermatophyta</taxon>
        <taxon>Magnoliopsida</taxon>
        <taxon>Liliopsida</taxon>
        <taxon>Poales</taxon>
        <taxon>Poaceae</taxon>
        <taxon>PACMAD clade</taxon>
        <taxon>Arundinoideae</taxon>
        <taxon>Arundineae</taxon>
        <taxon>Arundo</taxon>
    </lineage>
</organism>
<evidence type="ECO:0000313" key="1">
    <source>
        <dbReference type="EMBL" id="JAD67403.1"/>
    </source>
</evidence>
<reference evidence="1" key="2">
    <citation type="journal article" date="2015" name="Data Brief">
        <title>Shoot transcriptome of the giant reed, Arundo donax.</title>
        <authorList>
            <person name="Barrero R.A."/>
            <person name="Guerrero F.D."/>
            <person name="Moolhuijzen P."/>
            <person name="Goolsby J.A."/>
            <person name="Tidwell J."/>
            <person name="Bellgard S.E."/>
            <person name="Bellgard M.I."/>
        </authorList>
    </citation>
    <scope>NUCLEOTIDE SEQUENCE</scope>
    <source>
        <tissue evidence="1">Shoot tissue taken approximately 20 cm above the soil surface</tissue>
    </source>
</reference>
<dbReference type="AlphaFoldDB" id="A0A0A9BYW2"/>
<dbReference type="EMBL" id="GBRH01230492">
    <property type="protein sequence ID" value="JAD67403.1"/>
    <property type="molecule type" value="Transcribed_RNA"/>
</dbReference>
<reference evidence="1" key="1">
    <citation type="submission" date="2014-09" db="EMBL/GenBank/DDBJ databases">
        <authorList>
            <person name="Magalhaes I.L.F."/>
            <person name="Oliveira U."/>
            <person name="Santos F.R."/>
            <person name="Vidigal T.H.D.A."/>
            <person name="Brescovit A.D."/>
            <person name="Santos A.J."/>
        </authorList>
    </citation>
    <scope>NUCLEOTIDE SEQUENCE</scope>
    <source>
        <tissue evidence="1">Shoot tissue taken approximately 20 cm above the soil surface</tissue>
    </source>
</reference>
<sequence length="45" mass="5206">MSWTACSYKWLIVSIEFFHMYIVMKFLLVQVDCMTASGLPDLSLS</sequence>